<evidence type="ECO:0000259" key="3">
    <source>
        <dbReference type="PROSITE" id="PS50111"/>
    </source>
</evidence>
<dbReference type="PANTHER" id="PTHR32089:SF112">
    <property type="entry name" value="LYSOZYME-LIKE PROTEIN-RELATED"/>
    <property type="match status" value="1"/>
</dbReference>
<accession>A0A3G1KUI8</accession>
<dbReference type="GO" id="GO:0007165">
    <property type="term" value="P:signal transduction"/>
    <property type="evidence" value="ECO:0007669"/>
    <property type="project" value="UniProtKB-KW"/>
</dbReference>
<evidence type="ECO:0000256" key="2">
    <source>
        <dbReference type="PROSITE-ProRule" id="PRU00284"/>
    </source>
</evidence>
<dbReference type="KEGG" id="fwa:DCMF_16265"/>
<dbReference type="Gene3D" id="1.10.287.950">
    <property type="entry name" value="Methyl-accepting chemotaxis protein"/>
    <property type="match status" value="1"/>
</dbReference>
<sequence>MVHITQLESFKQFAAFIADLVPGGVVFTIVEGDQITWKLASQQFDLSTLQVGSQVSDQSVACKAIAQQKELMENVPRTIYGTRITEKSIPFVNDKAEIMGALSILIPRTHPVARAFPDFAPLIAEMFPEGAFLYFTDLETFTHRQGSEKFDIPRLQPGKVLKGSGSSAEVIRTGKPIQKETDASVYGVPALVMTYPVFDEDDKTTVVGTFGLALPKQLSSDLHEMADKLSEGMEQISAAVEQLAGSASQINVNESALHTDIQEMDRLSDEIDSVLDFIKQVADQTKMLGLNAAIEAARAGQAGAGFSVVAEEIRKLSDQSKDTVVKIRSLTKDIKSKVETTVKGSETILASTQEQAAASEEITASVETMSTLAQKLNEKAKSM</sequence>
<dbReference type="EMBL" id="CP017634">
    <property type="protein sequence ID" value="ATW26119.1"/>
    <property type="molecule type" value="Genomic_DNA"/>
</dbReference>
<keyword evidence="5" id="KW-1185">Reference proteome</keyword>
<feature type="domain" description="Methyl-accepting transducer" evidence="3">
    <location>
        <begin position="216"/>
        <end position="383"/>
    </location>
</feature>
<evidence type="ECO:0000313" key="5">
    <source>
        <dbReference type="Proteomes" id="UP000323521"/>
    </source>
</evidence>
<organism evidence="4 5">
    <name type="scientific">Formimonas warabiya</name>
    <dbReference type="NCBI Taxonomy" id="1761012"/>
    <lineage>
        <taxon>Bacteria</taxon>
        <taxon>Bacillati</taxon>
        <taxon>Bacillota</taxon>
        <taxon>Clostridia</taxon>
        <taxon>Eubacteriales</taxon>
        <taxon>Peptococcaceae</taxon>
        <taxon>Candidatus Formimonas</taxon>
    </lineage>
</organism>
<evidence type="ECO:0000313" key="4">
    <source>
        <dbReference type="EMBL" id="ATW26119.1"/>
    </source>
</evidence>
<dbReference type="PROSITE" id="PS50111">
    <property type="entry name" value="CHEMOTAXIS_TRANSDUC_2"/>
    <property type="match status" value="1"/>
</dbReference>
<dbReference type="SMART" id="SM00283">
    <property type="entry name" value="MA"/>
    <property type="match status" value="1"/>
</dbReference>
<keyword evidence="1 2" id="KW-0807">Transducer</keyword>
<dbReference type="PANTHER" id="PTHR32089">
    <property type="entry name" value="METHYL-ACCEPTING CHEMOTAXIS PROTEIN MCPB"/>
    <property type="match status" value="1"/>
</dbReference>
<protein>
    <submittedName>
        <fullName evidence="4">Chemotaxis protein</fullName>
    </submittedName>
</protein>
<dbReference type="InterPro" id="IPR004089">
    <property type="entry name" value="MCPsignal_dom"/>
</dbReference>
<proteinExistence type="predicted"/>
<name>A0A3G1KUI8_FORW1</name>
<reference evidence="4 5" key="1">
    <citation type="submission" date="2016-10" db="EMBL/GenBank/DDBJ databases">
        <title>Complete Genome Sequence of Peptococcaceae strain DCMF.</title>
        <authorList>
            <person name="Edwards R.J."/>
            <person name="Holland S.I."/>
            <person name="Deshpande N.P."/>
            <person name="Wong Y.K."/>
            <person name="Ertan H."/>
            <person name="Manefield M."/>
            <person name="Russell T.L."/>
            <person name="Lee M.J."/>
        </authorList>
    </citation>
    <scope>NUCLEOTIDE SEQUENCE [LARGE SCALE GENOMIC DNA]</scope>
    <source>
        <strain evidence="4 5">DCMF</strain>
    </source>
</reference>
<dbReference type="Proteomes" id="UP000323521">
    <property type="component" value="Chromosome"/>
</dbReference>
<dbReference type="AlphaFoldDB" id="A0A3G1KUI8"/>
<evidence type="ECO:0000256" key="1">
    <source>
        <dbReference type="ARBA" id="ARBA00023224"/>
    </source>
</evidence>
<dbReference type="SUPFAM" id="SSF58104">
    <property type="entry name" value="Methyl-accepting chemotaxis protein (MCP) signaling domain"/>
    <property type="match status" value="1"/>
</dbReference>
<gene>
    <name evidence="4" type="ORF">DCMF_16265</name>
</gene>
<dbReference type="Pfam" id="PF00015">
    <property type="entry name" value="MCPsignal"/>
    <property type="match status" value="1"/>
</dbReference>
<dbReference type="GO" id="GO:0016020">
    <property type="term" value="C:membrane"/>
    <property type="evidence" value="ECO:0007669"/>
    <property type="project" value="InterPro"/>
</dbReference>